<organism evidence="11 12">
    <name type="scientific">Psychroserpens burtonensis</name>
    <dbReference type="NCBI Taxonomy" id="49278"/>
    <lineage>
        <taxon>Bacteria</taxon>
        <taxon>Pseudomonadati</taxon>
        <taxon>Bacteroidota</taxon>
        <taxon>Flavobacteriia</taxon>
        <taxon>Flavobacteriales</taxon>
        <taxon>Flavobacteriaceae</taxon>
        <taxon>Psychroserpens</taxon>
    </lineage>
</organism>
<dbReference type="Gene3D" id="3.30.565.10">
    <property type="entry name" value="Histidine kinase-like ATPase, C-terminal domain"/>
    <property type="match status" value="1"/>
</dbReference>
<dbReference type="GO" id="GO:0005886">
    <property type="term" value="C:plasma membrane"/>
    <property type="evidence" value="ECO:0007669"/>
    <property type="project" value="UniProtKB-SubCell"/>
</dbReference>
<keyword evidence="5 11" id="KW-0418">Kinase</keyword>
<dbReference type="EMBL" id="VOSB01000020">
    <property type="protein sequence ID" value="TXE16145.1"/>
    <property type="molecule type" value="Genomic_DNA"/>
</dbReference>
<evidence type="ECO:0000313" key="12">
    <source>
        <dbReference type="Proteomes" id="UP000321938"/>
    </source>
</evidence>
<dbReference type="Proteomes" id="UP000321938">
    <property type="component" value="Unassembled WGS sequence"/>
</dbReference>
<name>A0A5C7B6H0_9FLAO</name>
<dbReference type="OrthoDB" id="9778366at2"/>
<dbReference type="AlphaFoldDB" id="A0A5C7B6H0"/>
<evidence type="ECO:0000256" key="1">
    <source>
        <dbReference type="ARBA" id="ARBA00004651"/>
    </source>
</evidence>
<gene>
    <name evidence="11" type="ORF">ES692_13515</name>
</gene>
<dbReference type="PANTHER" id="PTHR24421:SF37">
    <property type="entry name" value="SENSOR HISTIDINE KINASE NARS"/>
    <property type="match status" value="1"/>
</dbReference>
<accession>A0A5C7B6H0</accession>
<dbReference type="GO" id="GO:0000155">
    <property type="term" value="F:phosphorelay sensor kinase activity"/>
    <property type="evidence" value="ECO:0007669"/>
    <property type="project" value="InterPro"/>
</dbReference>
<dbReference type="InterPro" id="IPR003594">
    <property type="entry name" value="HATPase_dom"/>
</dbReference>
<dbReference type="InterPro" id="IPR011990">
    <property type="entry name" value="TPR-like_helical_dom_sf"/>
</dbReference>
<comment type="caution">
    <text evidence="11">The sequence shown here is derived from an EMBL/GenBank/DDBJ whole genome shotgun (WGS) entry which is preliminary data.</text>
</comment>
<feature type="domain" description="Histidine kinase" evidence="10">
    <location>
        <begin position="491"/>
        <end position="672"/>
    </location>
</feature>
<keyword evidence="6 9" id="KW-1133">Transmembrane helix</keyword>
<evidence type="ECO:0000256" key="5">
    <source>
        <dbReference type="ARBA" id="ARBA00022777"/>
    </source>
</evidence>
<dbReference type="InterPro" id="IPR005467">
    <property type="entry name" value="His_kinase_dom"/>
</dbReference>
<keyword evidence="8 9" id="KW-0472">Membrane</keyword>
<dbReference type="Gene3D" id="1.25.40.10">
    <property type="entry name" value="Tetratricopeptide repeat domain"/>
    <property type="match status" value="1"/>
</dbReference>
<reference evidence="11 12" key="1">
    <citation type="submission" date="2019-08" db="EMBL/GenBank/DDBJ databases">
        <title>Genome of Psychroserpens burtonensis ACAM 167.</title>
        <authorList>
            <person name="Bowman J.P."/>
        </authorList>
    </citation>
    <scope>NUCLEOTIDE SEQUENCE [LARGE SCALE GENOMIC DNA]</scope>
    <source>
        <strain evidence="11 12">ACAM 167</strain>
    </source>
</reference>
<sequence length="672" mass="76365">MKYTLLVISLLFGFQIVAQDLDLQRKIEFVNSKIQQTEKGERLNWFDSLTKLTYRNPELEYDAILRKTIDFAIKLDSLNFATKKVADLIGFQNNFLGKPQEGLKLFNTYVEKLNKGTDFGAIGRMYLNAADSYYYTGDIDTSFEYYTITKDYAEKANDEYLYAYAVMYTGYNESEIGKFAEASQSLKEAAAIFVKLKDTTNILGAKNGLAVLYSRNAFYEEAEKERNESILMIGKTDRYTALTNLYFNAAEDHKKIGDFKQQLLNIKAAFLANSKTNNAFLAEPIILTQLVNAYCKNDSILQAEKYFEDLNALFVKDESEDLKEQIVKAKRVLSFTKGDYENAIKYSSEFLSLLQNKKTHLGDIVAAEQFLAEAYKASGDDINYKKHLLNHYTLKDSLSNIQNVKSLAYYQTLYETEKRDLKIENQNANISLLNLKNKSKTQLLIFGSLGFLLLFGGIIVYRSFVSAKKRGLAQQEFSQQLIAAQEQERTRIAKDLHDGVGQQITLIKMKAQNSDQTELSGLAHNALEEVRSISRDLYPVTLKKLGLTDSIEQLLLDLDEETDLFISIEIDDVNTSFNETESLNFYRFIQESVNNVLKHAKAKTLILNIVKQSDGIKVLIKDNGQGFEVNKMINQNSLGLKTMAERISMLKGNLSIKSKRDEGTSILVQIPV</sequence>
<evidence type="ECO:0000256" key="4">
    <source>
        <dbReference type="ARBA" id="ARBA00022692"/>
    </source>
</evidence>
<dbReference type="PANTHER" id="PTHR24421">
    <property type="entry name" value="NITRATE/NITRITE SENSOR PROTEIN NARX-RELATED"/>
    <property type="match status" value="1"/>
</dbReference>
<comment type="subcellular location">
    <subcellularLocation>
        <location evidence="1">Cell membrane</location>
        <topology evidence="1">Multi-pass membrane protein</topology>
    </subcellularLocation>
</comment>
<dbReference type="STRING" id="1123037.GCA_000425305_01157"/>
<evidence type="ECO:0000256" key="8">
    <source>
        <dbReference type="ARBA" id="ARBA00023136"/>
    </source>
</evidence>
<dbReference type="Gene3D" id="1.20.5.1930">
    <property type="match status" value="1"/>
</dbReference>
<keyword evidence="4 9" id="KW-0812">Transmembrane</keyword>
<dbReference type="InterPro" id="IPR050482">
    <property type="entry name" value="Sensor_HK_TwoCompSys"/>
</dbReference>
<dbReference type="Pfam" id="PF07730">
    <property type="entry name" value="HisKA_3"/>
    <property type="match status" value="1"/>
</dbReference>
<dbReference type="Pfam" id="PF02518">
    <property type="entry name" value="HATPase_c"/>
    <property type="match status" value="1"/>
</dbReference>
<dbReference type="CDD" id="cd16917">
    <property type="entry name" value="HATPase_UhpB-NarQ-NarX-like"/>
    <property type="match status" value="1"/>
</dbReference>
<evidence type="ECO:0000313" key="11">
    <source>
        <dbReference type="EMBL" id="TXE16145.1"/>
    </source>
</evidence>
<dbReference type="SUPFAM" id="SSF55874">
    <property type="entry name" value="ATPase domain of HSP90 chaperone/DNA topoisomerase II/histidine kinase"/>
    <property type="match status" value="1"/>
</dbReference>
<feature type="transmembrane region" description="Helical" evidence="9">
    <location>
        <begin position="443"/>
        <end position="461"/>
    </location>
</feature>
<dbReference type="InterPro" id="IPR036890">
    <property type="entry name" value="HATPase_C_sf"/>
</dbReference>
<evidence type="ECO:0000259" key="10">
    <source>
        <dbReference type="PROSITE" id="PS50109"/>
    </source>
</evidence>
<keyword evidence="12" id="KW-1185">Reference proteome</keyword>
<evidence type="ECO:0000256" key="6">
    <source>
        <dbReference type="ARBA" id="ARBA00022989"/>
    </source>
</evidence>
<protein>
    <submittedName>
        <fullName evidence="11">Sensor histidine kinase</fullName>
    </submittedName>
</protein>
<evidence type="ECO:0000256" key="7">
    <source>
        <dbReference type="ARBA" id="ARBA00023012"/>
    </source>
</evidence>
<evidence type="ECO:0000256" key="9">
    <source>
        <dbReference type="SAM" id="Phobius"/>
    </source>
</evidence>
<keyword evidence="2" id="KW-1003">Cell membrane</keyword>
<keyword evidence="7" id="KW-0902">Two-component regulatory system</keyword>
<dbReference type="InterPro" id="IPR011712">
    <property type="entry name" value="Sig_transdc_His_kin_sub3_dim/P"/>
</dbReference>
<dbReference type="GO" id="GO:0046983">
    <property type="term" value="F:protein dimerization activity"/>
    <property type="evidence" value="ECO:0007669"/>
    <property type="project" value="InterPro"/>
</dbReference>
<dbReference type="PROSITE" id="PS50109">
    <property type="entry name" value="HIS_KIN"/>
    <property type="match status" value="1"/>
</dbReference>
<evidence type="ECO:0000256" key="3">
    <source>
        <dbReference type="ARBA" id="ARBA00022679"/>
    </source>
</evidence>
<keyword evidence="3" id="KW-0808">Transferase</keyword>
<dbReference type="RefSeq" id="WP_147231903.1">
    <property type="nucleotide sequence ID" value="NZ_VOSB01000020.1"/>
</dbReference>
<dbReference type="SUPFAM" id="SSF48452">
    <property type="entry name" value="TPR-like"/>
    <property type="match status" value="1"/>
</dbReference>
<evidence type="ECO:0000256" key="2">
    <source>
        <dbReference type="ARBA" id="ARBA00022475"/>
    </source>
</evidence>
<proteinExistence type="predicted"/>